<evidence type="ECO:0000313" key="2">
    <source>
        <dbReference type="EMBL" id="OCH93021.1"/>
    </source>
</evidence>
<sequence length="162" mass="17666">MSSEMQSINFTSYRCKQFCLLICIDNLSCSFSSSSHLQLFNSQAVVVISPACAPRKHVSDSGSTDEDEQGPFTSDVLLSYVVPDYHDFTVYESGHRAKAWLGPPNFLVSSRFLHLAAMDIGMSLGDCAWAVTGHYPPGPVSKEGNSQQRSASTPGIRAARRV</sequence>
<organism evidence="2 3">
    <name type="scientific">Obba rivulosa</name>
    <dbReference type="NCBI Taxonomy" id="1052685"/>
    <lineage>
        <taxon>Eukaryota</taxon>
        <taxon>Fungi</taxon>
        <taxon>Dikarya</taxon>
        <taxon>Basidiomycota</taxon>
        <taxon>Agaricomycotina</taxon>
        <taxon>Agaricomycetes</taxon>
        <taxon>Polyporales</taxon>
        <taxon>Gelatoporiaceae</taxon>
        <taxon>Obba</taxon>
    </lineage>
</organism>
<evidence type="ECO:0000256" key="1">
    <source>
        <dbReference type="SAM" id="MobiDB-lite"/>
    </source>
</evidence>
<evidence type="ECO:0000313" key="3">
    <source>
        <dbReference type="Proteomes" id="UP000250043"/>
    </source>
</evidence>
<accession>A0A8E2AYR9</accession>
<protein>
    <submittedName>
        <fullName evidence="2">Uncharacterized protein</fullName>
    </submittedName>
</protein>
<dbReference type="Proteomes" id="UP000250043">
    <property type="component" value="Unassembled WGS sequence"/>
</dbReference>
<name>A0A8E2AYR9_9APHY</name>
<feature type="compositionally biased region" description="Polar residues" evidence="1">
    <location>
        <begin position="143"/>
        <end position="153"/>
    </location>
</feature>
<dbReference type="EMBL" id="KV722360">
    <property type="protein sequence ID" value="OCH93021.1"/>
    <property type="molecule type" value="Genomic_DNA"/>
</dbReference>
<keyword evidence="3" id="KW-1185">Reference proteome</keyword>
<gene>
    <name evidence="2" type="ORF">OBBRIDRAFT_378197</name>
</gene>
<reference evidence="2 3" key="1">
    <citation type="submission" date="2016-07" db="EMBL/GenBank/DDBJ databases">
        <title>Draft genome of the white-rot fungus Obba rivulosa 3A-2.</title>
        <authorList>
            <consortium name="DOE Joint Genome Institute"/>
            <person name="Miettinen O."/>
            <person name="Riley R."/>
            <person name="Acob R."/>
            <person name="Barry K."/>
            <person name="Cullen D."/>
            <person name="De Vries R."/>
            <person name="Hainaut M."/>
            <person name="Hatakka A."/>
            <person name="Henrissat B."/>
            <person name="Hilden K."/>
            <person name="Kuo R."/>
            <person name="Labutti K."/>
            <person name="Lipzen A."/>
            <person name="Makela M.R."/>
            <person name="Sandor L."/>
            <person name="Spatafora J.W."/>
            <person name="Grigoriev I.V."/>
            <person name="Hibbett D.S."/>
        </authorList>
    </citation>
    <scope>NUCLEOTIDE SEQUENCE [LARGE SCALE GENOMIC DNA]</scope>
    <source>
        <strain evidence="2 3">3A-2</strain>
    </source>
</reference>
<feature type="region of interest" description="Disordered" evidence="1">
    <location>
        <begin position="138"/>
        <end position="162"/>
    </location>
</feature>
<proteinExistence type="predicted"/>
<dbReference type="AlphaFoldDB" id="A0A8E2AYR9"/>